<accession>A0AA36GKY7</accession>
<comment type="caution">
    <text evidence="2">The sequence shown here is derived from an EMBL/GenBank/DDBJ whole genome shotgun (WGS) entry which is preliminary data.</text>
</comment>
<feature type="region of interest" description="Disordered" evidence="1">
    <location>
        <begin position="73"/>
        <end position="119"/>
    </location>
</feature>
<reference evidence="2" key="1">
    <citation type="submission" date="2023-07" db="EMBL/GenBank/DDBJ databases">
        <authorList>
            <consortium name="CYATHOMIX"/>
        </authorList>
    </citation>
    <scope>NUCLEOTIDE SEQUENCE</scope>
    <source>
        <strain evidence="2">N/A</strain>
    </source>
</reference>
<sequence length="194" mass="21294">MGDTGVETKKKANRHIARCWCGVRRDSSQFRRCRGDIALETNILEILAAVGCLICTKLCRQVRSTPNCLLVSTRSTPSDMPPKQRSQRGSARKAPASKSSAEKGGEKQEGGAPGGGDGGSATDKISEYAIMILVAIQNACIAIQKFLYNLYLVIKFCWEKPDVAWDLISTTFHLIKVSRDAGLWSWSQLWDVSA</sequence>
<gene>
    <name evidence="2" type="ORF">CYNAS_LOCUS5964</name>
</gene>
<evidence type="ECO:0000313" key="3">
    <source>
        <dbReference type="Proteomes" id="UP001176961"/>
    </source>
</evidence>
<evidence type="ECO:0000256" key="1">
    <source>
        <dbReference type="SAM" id="MobiDB-lite"/>
    </source>
</evidence>
<dbReference type="Proteomes" id="UP001176961">
    <property type="component" value="Unassembled WGS sequence"/>
</dbReference>
<evidence type="ECO:0000313" key="2">
    <source>
        <dbReference type="EMBL" id="CAJ0593981.1"/>
    </source>
</evidence>
<name>A0AA36GKY7_CYLNA</name>
<dbReference type="AlphaFoldDB" id="A0AA36GKY7"/>
<keyword evidence="3" id="KW-1185">Reference proteome</keyword>
<feature type="compositionally biased region" description="Basic and acidic residues" evidence="1">
    <location>
        <begin position="100"/>
        <end position="109"/>
    </location>
</feature>
<organism evidence="2 3">
    <name type="scientific">Cylicocyclus nassatus</name>
    <name type="common">Nematode worm</name>
    <dbReference type="NCBI Taxonomy" id="53992"/>
    <lineage>
        <taxon>Eukaryota</taxon>
        <taxon>Metazoa</taxon>
        <taxon>Ecdysozoa</taxon>
        <taxon>Nematoda</taxon>
        <taxon>Chromadorea</taxon>
        <taxon>Rhabditida</taxon>
        <taxon>Rhabditina</taxon>
        <taxon>Rhabditomorpha</taxon>
        <taxon>Strongyloidea</taxon>
        <taxon>Strongylidae</taxon>
        <taxon>Cylicocyclus</taxon>
    </lineage>
</organism>
<proteinExistence type="predicted"/>
<protein>
    <submittedName>
        <fullName evidence="2">Uncharacterized protein</fullName>
    </submittedName>
</protein>
<dbReference type="EMBL" id="CATQJL010000112">
    <property type="protein sequence ID" value="CAJ0593981.1"/>
    <property type="molecule type" value="Genomic_DNA"/>
</dbReference>